<evidence type="ECO:0000256" key="6">
    <source>
        <dbReference type="ARBA" id="ARBA00023242"/>
    </source>
</evidence>
<keyword evidence="8" id="KW-1185">Reference proteome</keyword>
<dbReference type="InterPro" id="IPR049402">
    <property type="entry name" value="DZF_dom_C"/>
</dbReference>
<dbReference type="SMART" id="SM00572">
    <property type="entry name" value="DZF"/>
    <property type="match status" value="1"/>
</dbReference>
<dbReference type="PANTHER" id="PTHR46447">
    <property type="entry name" value="INTERLEUKIN ENHANCER-BINDING FACTOR"/>
    <property type="match status" value="1"/>
</dbReference>
<dbReference type="WBParaSite" id="TREG1_99690.3">
    <property type="protein sequence ID" value="TREG1_99690.3"/>
    <property type="gene ID" value="TREG1_99690"/>
</dbReference>
<dbReference type="PROSITE" id="PS50152">
    <property type="entry name" value="25A_SYNTH_3"/>
    <property type="match status" value="1"/>
</dbReference>
<keyword evidence="6" id="KW-0539">Nucleus</keyword>
<dbReference type="Pfam" id="PF07528">
    <property type="entry name" value="DZF_N"/>
    <property type="match status" value="1"/>
</dbReference>
<keyword evidence="4" id="KW-0010">Activator</keyword>
<evidence type="ECO:0000256" key="2">
    <source>
        <dbReference type="ARBA" id="ARBA00023015"/>
    </source>
</evidence>
<sequence>MLHVYMQHCSALILGGVRAHAGQFIQQLPFDIALLQPDLAIPADDQNLLQCLLNQHAQLTPSSDSQHALTNLNNGICEILDNIIINPSIFESAQLEHIHRVGSFKMGTWLNGSCIADLVCVLRTLPTREAVQNLANFVRSQLTTNKSSTEYINCKVELESYGFSVTSGDYVVQVLITTTPMNLNKVDPNIHINLAAQKTALASIRHLRWTEEHASHPTVKVLTRILKDFRRRFRGFSCLNSWLINLLAQYAVMNSPQCQPLPLNHAFRRVLYLLSSGFLLPGSTGLLDPCEPGYIRLHSLMSLAQQDELCCTAQVLLRILIHGGHQLLFTQNDLTEDSREKLLKAASKLVDSGNFEWPEPVIES</sequence>
<keyword evidence="2" id="KW-0805">Transcription regulation</keyword>
<feature type="domain" description="DZF" evidence="7">
    <location>
        <begin position="22"/>
        <end position="364"/>
    </location>
</feature>
<evidence type="ECO:0000259" key="7">
    <source>
        <dbReference type="PROSITE" id="PS51703"/>
    </source>
</evidence>
<dbReference type="Pfam" id="PF20965">
    <property type="entry name" value="DZF_C"/>
    <property type="match status" value="1"/>
</dbReference>
<proteinExistence type="predicted"/>
<dbReference type="InterPro" id="IPR052134">
    <property type="entry name" value="ILF2"/>
</dbReference>
<reference evidence="9" key="2">
    <citation type="submission" date="2023-11" db="UniProtKB">
        <authorList>
            <consortium name="WormBaseParasite"/>
        </authorList>
    </citation>
    <scope>IDENTIFICATION</scope>
</reference>
<dbReference type="Gene3D" id="3.30.460.10">
    <property type="entry name" value="Beta Polymerase, domain 2"/>
    <property type="match status" value="1"/>
</dbReference>
<dbReference type="Gene3D" id="1.10.1410.40">
    <property type="match status" value="1"/>
</dbReference>
<name>A0AA85KN64_TRIRE</name>
<dbReference type="GO" id="GO:0003677">
    <property type="term" value="F:DNA binding"/>
    <property type="evidence" value="ECO:0007669"/>
    <property type="project" value="UniProtKB-KW"/>
</dbReference>
<accession>A0AA85KN64</accession>
<dbReference type="GO" id="GO:0003725">
    <property type="term" value="F:double-stranded RNA binding"/>
    <property type="evidence" value="ECO:0007669"/>
    <property type="project" value="TreeGrafter"/>
</dbReference>
<dbReference type="PANTHER" id="PTHR46447:SF1">
    <property type="entry name" value="INTERLEUKIN ENHANCER-BINDING FACTOR 2"/>
    <property type="match status" value="1"/>
</dbReference>
<dbReference type="GO" id="GO:0071013">
    <property type="term" value="C:catalytic step 2 spliceosome"/>
    <property type="evidence" value="ECO:0007669"/>
    <property type="project" value="TreeGrafter"/>
</dbReference>
<evidence type="ECO:0000256" key="1">
    <source>
        <dbReference type="ARBA" id="ARBA00004123"/>
    </source>
</evidence>
<dbReference type="InterPro" id="IPR006561">
    <property type="entry name" value="DZF_dom"/>
</dbReference>
<evidence type="ECO:0000256" key="4">
    <source>
        <dbReference type="ARBA" id="ARBA00023159"/>
    </source>
</evidence>
<dbReference type="InterPro" id="IPR043519">
    <property type="entry name" value="NT_sf"/>
</dbReference>
<evidence type="ECO:0000313" key="8">
    <source>
        <dbReference type="Proteomes" id="UP000050795"/>
    </source>
</evidence>
<evidence type="ECO:0000313" key="9">
    <source>
        <dbReference type="WBParaSite" id="TREG1_99690.3"/>
    </source>
</evidence>
<reference evidence="8" key="1">
    <citation type="submission" date="2022-06" db="EMBL/GenBank/DDBJ databases">
        <authorList>
            <person name="Berger JAMES D."/>
            <person name="Berger JAMES D."/>
        </authorList>
    </citation>
    <scope>NUCLEOTIDE SEQUENCE [LARGE SCALE GENOMIC DNA]</scope>
</reference>
<comment type="subcellular location">
    <subcellularLocation>
        <location evidence="1">Nucleus</location>
    </subcellularLocation>
</comment>
<evidence type="ECO:0000256" key="3">
    <source>
        <dbReference type="ARBA" id="ARBA00023125"/>
    </source>
</evidence>
<evidence type="ECO:0000256" key="5">
    <source>
        <dbReference type="ARBA" id="ARBA00023163"/>
    </source>
</evidence>
<organism evidence="8 9">
    <name type="scientific">Trichobilharzia regenti</name>
    <name type="common">Nasal bird schistosome</name>
    <dbReference type="NCBI Taxonomy" id="157069"/>
    <lineage>
        <taxon>Eukaryota</taxon>
        <taxon>Metazoa</taxon>
        <taxon>Spiralia</taxon>
        <taxon>Lophotrochozoa</taxon>
        <taxon>Platyhelminthes</taxon>
        <taxon>Trematoda</taxon>
        <taxon>Digenea</taxon>
        <taxon>Strigeidida</taxon>
        <taxon>Schistosomatoidea</taxon>
        <taxon>Schistosomatidae</taxon>
        <taxon>Trichobilharzia</taxon>
    </lineage>
</organism>
<dbReference type="PROSITE" id="PS51703">
    <property type="entry name" value="DZF"/>
    <property type="match status" value="1"/>
</dbReference>
<keyword evidence="3" id="KW-0238">DNA-binding</keyword>
<dbReference type="GO" id="GO:0045893">
    <property type="term" value="P:positive regulation of DNA-templated transcription"/>
    <property type="evidence" value="ECO:0007669"/>
    <property type="project" value="TreeGrafter"/>
</dbReference>
<keyword evidence="5" id="KW-0804">Transcription</keyword>
<dbReference type="AlphaFoldDB" id="A0AA85KN64"/>
<dbReference type="Proteomes" id="UP000050795">
    <property type="component" value="Unassembled WGS sequence"/>
</dbReference>
<dbReference type="SUPFAM" id="SSF81301">
    <property type="entry name" value="Nucleotidyltransferase"/>
    <property type="match status" value="1"/>
</dbReference>
<protein>
    <recommendedName>
        <fullName evidence="7">DZF domain-containing protein</fullName>
    </recommendedName>
</protein>
<dbReference type="InterPro" id="IPR049401">
    <property type="entry name" value="DZF_dom_N"/>
</dbReference>